<organism evidence="2 3">
    <name type="scientific">Tateyamaria omphalii</name>
    <dbReference type="NCBI Taxonomy" id="299262"/>
    <lineage>
        <taxon>Bacteria</taxon>
        <taxon>Pseudomonadati</taxon>
        <taxon>Pseudomonadota</taxon>
        <taxon>Alphaproteobacteria</taxon>
        <taxon>Rhodobacterales</taxon>
        <taxon>Roseobacteraceae</taxon>
        <taxon>Tateyamaria</taxon>
    </lineage>
</organism>
<feature type="transmembrane region" description="Helical" evidence="1">
    <location>
        <begin position="57"/>
        <end position="76"/>
    </location>
</feature>
<evidence type="ECO:0000256" key="1">
    <source>
        <dbReference type="SAM" id="Phobius"/>
    </source>
</evidence>
<dbReference type="RefSeq" id="WP_076627480.1">
    <property type="nucleotide sequence ID" value="NZ_CP019312.1"/>
</dbReference>
<dbReference type="OrthoDB" id="7745497at2"/>
<protein>
    <submittedName>
        <fullName evidence="2">Uncharacterized protein</fullName>
    </submittedName>
</protein>
<proteinExistence type="predicted"/>
<reference evidence="2 3" key="1">
    <citation type="submission" date="2017-01" db="EMBL/GenBank/DDBJ databases">
        <title>Complete genome of Tateyamaria omphalii DOK1-4 isolated from seawater in Dokdo.</title>
        <authorList>
            <person name="Kim J.H."/>
            <person name="Chi W.-J."/>
        </authorList>
    </citation>
    <scope>NUCLEOTIDE SEQUENCE [LARGE SCALE GENOMIC DNA]</scope>
    <source>
        <strain evidence="2 3">DOK1-4</strain>
    </source>
</reference>
<keyword evidence="1" id="KW-0472">Membrane</keyword>
<dbReference type="STRING" id="299262.BWR18_07930"/>
<keyword evidence="3" id="KW-1185">Reference proteome</keyword>
<name>A0A1P8MUL0_9RHOB</name>
<dbReference type="Proteomes" id="UP000186336">
    <property type="component" value="Chromosome"/>
</dbReference>
<evidence type="ECO:0000313" key="3">
    <source>
        <dbReference type="Proteomes" id="UP000186336"/>
    </source>
</evidence>
<dbReference type="KEGG" id="tom:BWR18_07930"/>
<keyword evidence="1" id="KW-0812">Transmembrane</keyword>
<dbReference type="AlphaFoldDB" id="A0A1P8MUL0"/>
<gene>
    <name evidence="2" type="ORF">BWR18_07930</name>
</gene>
<sequence>MLTGLAAPALATVVLFMLATAVGVPVMRKLIIVYEAKHELKHGSAGWLRSLRGWSMVAFWLMTTWFIATIFGDWAANGDLDAAIDRGWLRLRILLEIAMAIMESD</sequence>
<keyword evidence="1" id="KW-1133">Transmembrane helix</keyword>
<dbReference type="EMBL" id="CP019312">
    <property type="protein sequence ID" value="APX11619.1"/>
    <property type="molecule type" value="Genomic_DNA"/>
</dbReference>
<evidence type="ECO:0000313" key="2">
    <source>
        <dbReference type="EMBL" id="APX11619.1"/>
    </source>
</evidence>
<accession>A0A1P8MUL0</accession>